<evidence type="ECO:0000313" key="2">
    <source>
        <dbReference type="Proteomes" id="UP000236047"/>
    </source>
</evidence>
<dbReference type="RefSeq" id="WP_102925037.1">
    <property type="nucleotide sequence ID" value="NZ_LJSN01000003.1"/>
</dbReference>
<name>A0A2N8P8H3_STRNR</name>
<evidence type="ECO:0000313" key="1">
    <source>
        <dbReference type="EMBL" id="PNE37300.1"/>
    </source>
</evidence>
<sequence>MHDEQQTGNTENQVNGGRQGAVVQAGAISGGVHLHLPGDGLEDIESPLIVTVDRSGQHDPYDEQTVLLDTNPPEVMVREGSFRVTVESSLTGRAVILRRMRPVVLSRRPARRACHGLITVPTFRRMAPRHFSTDLNEATPQLQAEDADFPFSVSATDVEEFIITPASGGDEILWHLEIDWLCAGRHGTTIVDDHGQPFALYPRSGPRLGCDYEHVHGCPAPRLALESTRGTVLVGCFKGSPHGRIKPDNGGAILDFTCPNESRVEEYRRGRVVNYTVELIYGDPRNPREVFLGVTNVQPAPEAPKMP</sequence>
<protein>
    <submittedName>
        <fullName evidence="1">Uncharacterized protein</fullName>
    </submittedName>
</protein>
<accession>A0A2N8P8H3</accession>
<organism evidence="1 2">
    <name type="scientific">Streptomyces noursei</name>
    <name type="common">Streptomyces albulus</name>
    <dbReference type="NCBI Taxonomy" id="1971"/>
    <lineage>
        <taxon>Bacteria</taxon>
        <taxon>Bacillati</taxon>
        <taxon>Actinomycetota</taxon>
        <taxon>Actinomycetes</taxon>
        <taxon>Kitasatosporales</taxon>
        <taxon>Streptomycetaceae</taxon>
        <taxon>Streptomyces</taxon>
    </lineage>
</organism>
<reference evidence="2" key="1">
    <citation type="submission" date="2015-09" db="EMBL/GenBank/DDBJ databases">
        <authorList>
            <person name="Graham D.E."/>
            <person name="Mahan K.M."/>
            <person name="Klingeman D.M."/>
            <person name="Fida T."/>
            <person name="Giannone R.J."/>
            <person name="Hettich R.L."/>
            <person name="Parry R.J."/>
            <person name="Spain J.C."/>
        </authorList>
    </citation>
    <scope>NUCLEOTIDE SEQUENCE [LARGE SCALE GENOMIC DNA]</scope>
    <source>
        <strain evidence="2">JCM 4701</strain>
    </source>
</reference>
<dbReference type="AlphaFoldDB" id="A0A2N8P8H3"/>
<dbReference type="Proteomes" id="UP000236047">
    <property type="component" value="Unassembled WGS sequence"/>
</dbReference>
<gene>
    <name evidence="1" type="ORF">AOB60_23400</name>
</gene>
<dbReference type="EMBL" id="LJSN01000003">
    <property type="protein sequence ID" value="PNE37300.1"/>
    <property type="molecule type" value="Genomic_DNA"/>
</dbReference>
<proteinExistence type="predicted"/>
<keyword evidence="2" id="KW-1185">Reference proteome</keyword>
<comment type="caution">
    <text evidence="1">The sequence shown here is derived from an EMBL/GenBank/DDBJ whole genome shotgun (WGS) entry which is preliminary data.</text>
</comment>